<feature type="chain" id="PRO_5042217283" description="Secreted protein" evidence="1">
    <location>
        <begin position="18"/>
        <end position="112"/>
    </location>
</feature>
<dbReference type="Proteomes" id="UP001244207">
    <property type="component" value="Unassembled WGS sequence"/>
</dbReference>
<protein>
    <recommendedName>
        <fullName evidence="4">Secreted protein</fullName>
    </recommendedName>
</protein>
<accession>A0AAD8UE16</accession>
<sequence>MPVFLLFRLVLFTYSHYQHFIAIRAWAVEAYFAGVSRRTIEACTSERRGTAGQAAKCQVLQGTMEPRDAEKYDLDRTNRQFPALEDLRMSHYKGQKQACLGCNMRRRVLVRR</sequence>
<name>A0AAD8UE16_GLOAC</name>
<gene>
    <name evidence="2" type="ORF">BDZ83DRAFT_77429</name>
</gene>
<evidence type="ECO:0008006" key="4">
    <source>
        <dbReference type="Google" id="ProtNLM"/>
    </source>
</evidence>
<proteinExistence type="predicted"/>
<evidence type="ECO:0000313" key="2">
    <source>
        <dbReference type="EMBL" id="KAK1713800.1"/>
    </source>
</evidence>
<dbReference type="EMBL" id="JAHMHS010000134">
    <property type="protein sequence ID" value="KAK1713800.1"/>
    <property type="molecule type" value="Genomic_DNA"/>
</dbReference>
<dbReference type="GeneID" id="85399315"/>
<comment type="caution">
    <text evidence="2">The sequence shown here is derived from an EMBL/GenBank/DDBJ whole genome shotgun (WGS) entry which is preliminary data.</text>
</comment>
<keyword evidence="3" id="KW-1185">Reference proteome</keyword>
<keyword evidence="1" id="KW-0732">Signal</keyword>
<dbReference type="AlphaFoldDB" id="A0AAD8UE16"/>
<dbReference type="RefSeq" id="XP_060359853.1">
    <property type="nucleotide sequence ID" value="XM_060515417.1"/>
</dbReference>
<feature type="signal peptide" evidence="1">
    <location>
        <begin position="1"/>
        <end position="17"/>
    </location>
</feature>
<reference evidence="2" key="1">
    <citation type="submission" date="2021-12" db="EMBL/GenBank/DDBJ databases">
        <title>Comparative genomics, transcriptomics and evolutionary studies reveal genomic signatures of adaptation to plant cell wall in hemibiotrophic fungi.</title>
        <authorList>
            <consortium name="DOE Joint Genome Institute"/>
            <person name="Baroncelli R."/>
            <person name="Diaz J.F."/>
            <person name="Benocci T."/>
            <person name="Peng M."/>
            <person name="Battaglia E."/>
            <person name="Haridas S."/>
            <person name="Andreopoulos W."/>
            <person name="Labutti K."/>
            <person name="Pangilinan J."/>
            <person name="Floch G.L."/>
            <person name="Makela M.R."/>
            <person name="Henrissat B."/>
            <person name="Grigoriev I.V."/>
            <person name="Crouch J.A."/>
            <person name="De Vries R.P."/>
            <person name="Sukno S.A."/>
            <person name="Thon M.R."/>
        </authorList>
    </citation>
    <scope>NUCLEOTIDE SEQUENCE</scope>
    <source>
        <strain evidence="2">CBS 112980</strain>
    </source>
</reference>
<evidence type="ECO:0000313" key="3">
    <source>
        <dbReference type="Proteomes" id="UP001244207"/>
    </source>
</evidence>
<evidence type="ECO:0000256" key="1">
    <source>
        <dbReference type="SAM" id="SignalP"/>
    </source>
</evidence>
<organism evidence="2 3">
    <name type="scientific">Glomerella acutata</name>
    <name type="common">Colletotrichum acutatum</name>
    <dbReference type="NCBI Taxonomy" id="27357"/>
    <lineage>
        <taxon>Eukaryota</taxon>
        <taxon>Fungi</taxon>
        <taxon>Dikarya</taxon>
        <taxon>Ascomycota</taxon>
        <taxon>Pezizomycotina</taxon>
        <taxon>Sordariomycetes</taxon>
        <taxon>Hypocreomycetidae</taxon>
        <taxon>Glomerellales</taxon>
        <taxon>Glomerellaceae</taxon>
        <taxon>Colletotrichum</taxon>
        <taxon>Colletotrichum acutatum species complex</taxon>
    </lineage>
</organism>